<accession>A0ABT4DW88</accession>
<comment type="caution">
    <text evidence="3">The sequence shown here is derived from an EMBL/GenBank/DDBJ whole genome shotgun (WGS) entry which is preliminary data.</text>
</comment>
<evidence type="ECO:0000256" key="1">
    <source>
        <dbReference type="SAM" id="MobiDB-lite"/>
    </source>
</evidence>
<evidence type="ECO:0000259" key="2">
    <source>
        <dbReference type="SMART" id="SM00835"/>
    </source>
</evidence>
<name>A0ABT4DW88_9BACL</name>
<dbReference type="CDD" id="cd20306">
    <property type="entry name" value="cupin_OxDC-like"/>
    <property type="match status" value="1"/>
</dbReference>
<dbReference type="SMART" id="SM00835">
    <property type="entry name" value="Cupin_1"/>
    <property type="match status" value="1"/>
</dbReference>
<dbReference type="Gene3D" id="2.60.120.10">
    <property type="entry name" value="Jelly Rolls"/>
    <property type="match status" value="1"/>
</dbReference>
<reference evidence="3 4" key="1">
    <citation type="submission" date="2022-05" db="EMBL/GenBank/DDBJ databases">
        <title>Genome Sequencing of Bee-Associated Microbes.</title>
        <authorList>
            <person name="Dunlap C."/>
        </authorList>
    </citation>
    <scope>NUCLEOTIDE SEQUENCE [LARGE SCALE GENOMIC DNA]</scope>
    <source>
        <strain evidence="3 4">NRRL NRS-1438</strain>
    </source>
</reference>
<keyword evidence="4" id="KW-1185">Reference proteome</keyword>
<dbReference type="EMBL" id="JAMDLW010000023">
    <property type="protein sequence ID" value="MCY9521510.1"/>
    <property type="molecule type" value="Genomic_DNA"/>
</dbReference>
<protein>
    <submittedName>
        <fullName evidence="3">Cupin domain-containing protein</fullName>
    </submittedName>
</protein>
<dbReference type="SUPFAM" id="SSF51182">
    <property type="entry name" value="RmlC-like cupins"/>
    <property type="match status" value="1"/>
</dbReference>
<feature type="region of interest" description="Disordered" evidence="1">
    <location>
        <begin position="181"/>
        <end position="200"/>
    </location>
</feature>
<feature type="compositionally biased region" description="Low complexity" evidence="1">
    <location>
        <begin position="187"/>
        <end position="200"/>
    </location>
</feature>
<evidence type="ECO:0000313" key="3">
    <source>
        <dbReference type="EMBL" id="MCY9521510.1"/>
    </source>
</evidence>
<dbReference type="InterPro" id="IPR014710">
    <property type="entry name" value="RmlC-like_jellyroll"/>
</dbReference>
<dbReference type="InterPro" id="IPR011051">
    <property type="entry name" value="RmlC_Cupin_sf"/>
</dbReference>
<evidence type="ECO:0000313" key="4">
    <source>
        <dbReference type="Proteomes" id="UP001207626"/>
    </source>
</evidence>
<dbReference type="InterPro" id="IPR006045">
    <property type="entry name" value="Cupin_1"/>
</dbReference>
<proteinExistence type="predicted"/>
<dbReference type="Proteomes" id="UP001207626">
    <property type="component" value="Unassembled WGS sequence"/>
</dbReference>
<sequence length="218" mass="24509">MTTSHVNYASPDVKFAYDVNQSLYFKKDAQNYINVLGVNQLNSLGNTSLLDIFLSAGNMIEPHIHQNANELVYCITGEVAVSFINPFTNQLLNYLIKPGQVVNVPQGWWHYEIANKDHTHLIAIFDAPTPEVIFGSDILRLTPPEILAHSYCLNVDKVKETLAPIKKSVVIGPPANCHNSGEEGGAFMQQPHSMQPQPHFQQTNCPYHQQFYPPRTCY</sequence>
<dbReference type="RefSeq" id="WP_268601529.1">
    <property type="nucleotide sequence ID" value="NZ_JAMDLV010000006.1"/>
</dbReference>
<dbReference type="Pfam" id="PF00190">
    <property type="entry name" value="Cupin_1"/>
    <property type="match status" value="1"/>
</dbReference>
<gene>
    <name evidence="3" type="ORF">M5X09_17855</name>
</gene>
<feature type="domain" description="Cupin type-1" evidence="2">
    <location>
        <begin position="21"/>
        <end position="159"/>
    </location>
</feature>
<organism evidence="3 4">
    <name type="scientific">Paenibacillus apiarius</name>
    <dbReference type="NCBI Taxonomy" id="46240"/>
    <lineage>
        <taxon>Bacteria</taxon>
        <taxon>Bacillati</taxon>
        <taxon>Bacillota</taxon>
        <taxon>Bacilli</taxon>
        <taxon>Bacillales</taxon>
        <taxon>Paenibacillaceae</taxon>
        <taxon>Paenibacillus</taxon>
    </lineage>
</organism>
<dbReference type="PANTHER" id="PTHR31238">
    <property type="entry name" value="GERMIN-LIKE PROTEIN SUBFAMILY 3 MEMBER 3"/>
    <property type="match status" value="1"/>
</dbReference>